<dbReference type="EMBL" id="NAPY01000044">
    <property type="protein sequence ID" value="MUL38636.1"/>
    <property type="molecule type" value="Genomic_DNA"/>
</dbReference>
<dbReference type="PROSITE" id="PS50106">
    <property type="entry name" value="PDZ"/>
    <property type="match status" value="1"/>
</dbReference>
<dbReference type="Pfam" id="PF13180">
    <property type="entry name" value="PDZ_2"/>
    <property type="match status" value="1"/>
</dbReference>
<evidence type="ECO:0000256" key="1">
    <source>
        <dbReference type="ARBA" id="ARBA00010541"/>
    </source>
</evidence>
<sequence length="307" mass="32476">MVSTETSLLLACSNNLAAAVEQVASAVVAVNARQRIPSSGVHWHSGVVVTTDRALKREEEITVTLCDNRTVPATVAGRDSSTDLAVLKLPETNFPTAGIGDSKSLKVGHIVLAVGRSGENGISASMGVINAVGGAWRSWYDGQIDQFIRPDLTFYPGFSGGPLVDATGCVVGINTSGLSRRSNITLPITTVNRVVSQLLEKERITRGYLGLGMQPVHLPDNLQQTLNLQTNTGVIIVNVKPDGPGDRAGVMIGDILIALDGTPMRDSAQVLAMLEPERINQTLNAAMIRGGNLVQVAITVGDRSMKF</sequence>
<dbReference type="GO" id="GO:0042597">
    <property type="term" value="C:periplasmic space"/>
    <property type="evidence" value="ECO:0007669"/>
    <property type="project" value="TreeGrafter"/>
</dbReference>
<evidence type="ECO:0000256" key="3">
    <source>
        <dbReference type="ARBA" id="ARBA00022801"/>
    </source>
</evidence>
<dbReference type="GO" id="GO:0004252">
    <property type="term" value="F:serine-type endopeptidase activity"/>
    <property type="evidence" value="ECO:0007669"/>
    <property type="project" value="InterPro"/>
</dbReference>
<dbReference type="InterPro" id="IPR009003">
    <property type="entry name" value="Peptidase_S1_PA"/>
</dbReference>
<dbReference type="Proteomes" id="UP000441797">
    <property type="component" value="Unassembled WGS sequence"/>
</dbReference>
<dbReference type="GO" id="GO:0006515">
    <property type="term" value="P:protein quality control for misfolded or incompletely synthesized proteins"/>
    <property type="evidence" value="ECO:0007669"/>
    <property type="project" value="TreeGrafter"/>
</dbReference>
<dbReference type="Pfam" id="PF13365">
    <property type="entry name" value="Trypsin_2"/>
    <property type="match status" value="1"/>
</dbReference>
<dbReference type="SUPFAM" id="SSF50494">
    <property type="entry name" value="Trypsin-like serine proteases"/>
    <property type="match status" value="1"/>
</dbReference>
<dbReference type="AlphaFoldDB" id="A0A6N8G3H5"/>
<dbReference type="InterPro" id="IPR036034">
    <property type="entry name" value="PDZ_sf"/>
</dbReference>
<comment type="similarity">
    <text evidence="1">Belongs to the peptidase S1C family.</text>
</comment>
<dbReference type="Gene3D" id="2.40.10.120">
    <property type="match status" value="1"/>
</dbReference>
<dbReference type="SMART" id="SM00228">
    <property type="entry name" value="PDZ"/>
    <property type="match status" value="1"/>
</dbReference>
<gene>
    <name evidence="5" type="ORF">BWI75_20505</name>
</gene>
<accession>A0A6N8G3H5</accession>
<evidence type="ECO:0000313" key="6">
    <source>
        <dbReference type="Proteomes" id="UP000441797"/>
    </source>
</evidence>
<dbReference type="Gene3D" id="2.30.42.10">
    <property type="match status" value="1"/>
</dbReference>
<organism evidence="5 6">
    <name type="scientific">Gloeocapsopsis dulcis AAB1 = 1H9</name>
    <dbReference type="NCBI Taxonomy" id="1433147"/>
    <lineage>
        <taxon>Bacteria</taxon>
        <taxon>Bacillati</taxon>
        <taxon>Cyanobacteriota</taxon>
        <taxon>Cyanophyceae</taxon>
        <taxon>Oscillatoriophycideae</taxon>
        <taxon>Chroococcales</taxon>
        <taxon>Chroococcaceae</taxon>
        <taxon>Gloeocapsopsis</taxon>
        <taxon>Gloeocapsopsis dulcis</taxon>
    </lineage>
</organism>
<feature type="domain" description="PDZ" evidence="4">
    <location>
        <begin position="198"/>
        <end position="266"/>
    </location>
</feature>
<evidence type="ECO:0000256" key="2">
    <source>
        <dbReference type="ARBA" id="ARBA00022670"/>
    </source>
</evidence>
<protein>
    <submittedName>
        <fullName evidence="5">LuxR family transcriptional regulator</fullName>
    </submittedName>
</protein>
<dbReference type="InterPro" id="IPR001478">
    <property type="entry name" value="PDZ"/>
</dbReference>
<dbReference type="PANTHER" id="PTHR22939:SF129">
    <property type="entry name" value="SERINE PROTEASE HTRA2, MITOCHONDRIAL"/>
    <property type="match status" value="1"/>
</dbReference>
<dbReference type="PANTHER" id="PTHR22939">
    <property type="entry name" value="SERINE PROTEASE FAMILY S1C HTRA-RELATED"/>
    <property type="match status" value="1"/>
</dbReference>
<reference evidence="5 6" key="1">
    <citation type="journal article" date="2019" name="Front. Microbiol.">
        <title>Genomic Features for Desiccation Tolerance and Sugar Biosynthesis in the Extremophile Gloeocapsopsis sp. UTEX B3054.</title>
        <authorList>
            <person name="Urrejola C."/>
            <person name="Alcorta J."/>
            <person name="Salas L."/>
            <person name="Vasquez M."/>
            <person name="Polz M.F."/>
            <person name="Vicuna R."/>
            <person name="Diez B."/>
        </authorList>
    </citation>
    <scope>NUCLEOTIDE SEQUENCE [LARGE SCALE GENOMIC DNA]</scope>
    <source>
        <strain evidence="5 6">1H9</strain>
    </source>
</reference>
<dbReference type="PRINTS" id="PR00834">
    <property type="entry name" value="PROTEASES2C"/>
</dbReference>
<keyword evidence="6" id="KW-1185">Reference proteome</keyword>
<evidence type="ECO:0000259" key="4">
    <source>
        <dbReference type="PROSITE" id="PS50106"/>
    </source>
</evidence>
<proteinExistence type="inferred from homology"/>
<name>A0A6N8G3H5_9CHRO</name>
<keyword evidence="2" id="KW-0645">Protease</keyword>
<dbReference type="InterPro" id="IPR001940">
    <property type="entry name" value="Peptidase_S1C"/>
</dbReference>
<evidence type="ECO:0000313" key="5">
    <source>
        <dbReference type="EMBL" id="MUL38636.1"/>
    </source>
</evidence>
<keyword evidence="3" id="KW-0378">Hydrolase</keyword>
<comment type="caution">
    <text evidence="5">The sequence shown here is derived from an EMBL/GenBank/DDBJ whole genome shotgun (WGS) entry which is preliminary data.</text>
</comment>
<dbReference type="SUPFAM" id="SSF50156">
    <property type="entry name" value="PDZ domain-like"/>
    <property type="match status" value="1"/>
</dbReference>